<protein>
    <submittedName>
        <fullName evidence="1">Uncharacterized protein</fullName>
    </submittedName>
</protein>
<dbReference type="Proteomes" id="UP000663508">
    <property type="component" value="Chromosome"/>
</dbReference>
<dbReference type="EMBL" id="AP024145">
    <property type="protein sequence ID" value="BCM86288.1"/>
    <property type="molecule type" value="Genomic_DNA"/>
</dbReference>
<proteinExistence type="predicted"/>
<keyword evidence="3" id="KW-1185">Reference proteome</keyword>
<organism evidence="1 4">
    <name type="scientific">Methylobacterium indicum</name>
    <dbReference type="NCBI Taxonomy" id="1775910"/>
    <lineage>
        <taxon>Bacteria</taxon>
        <taxon>Pseudomonadati</taxon>
        <taxon>Pseudomonadota</taxon>
        <taxon>Alphaproteobacteria</taxon>
        <taxon>Hyphomicrobiales</taxon>
        <taxon>Methylobacteriaceae</taxon>
        <taxon>Methylobacterium</taxon>
    </lineage>
</organism>
<name>A0A8H8WXF4_9HYPH</name>
<evidence type="ECO:0000313" key="3">
    <source>
        <dbReference type="Proteomes" id="UP000036471"/>
    </source>
</evidence>
<dbReference type="RefSeq" id="WP_048461246.1">
    <property type="nucleotide sequence ID" value="NZ_AP024145.1"/>
</dbReference>
<dbReference type="AlphaFoldDB" id="A0A8H8WXF4"/>
<dbReference type="KEGG" id="mind:mvi_47490"/>
<accession>A0A8H8WXF4</accession>
<evidence type="ECO:0000313" key="1">
    <source>
        <dbReference type="EMBL" id="BCM86288.1"/>
    </source>
</evidence>
<dbReference type="Proteomes" id="UP000036471">
    <property type="component" value="Unassembled WGS sequence"/>
</dbReference>
<evidence type="ECO:0000313" key="2">
    <source>
        <dbReference type="EMBL" id="KMO20529.1"/>
    </source>
</evidence>
<evidence type="ECO:0000313" key="4">
    <source>
        <dbReference type="Proteomes" id="UP000663508"/>
    </source>
</evidence>
<reference evidence="2 3" key="1">
    <citation type="submission" date="2014-11" db="EMBL/GenBank/DDBJ databases">
        <title>Comparative genomics of Methylobacterium species.</title>
        <authorList>
            <person name="Chaudhry V."/>
            <person name="Patil P.B."/>
        </authorList>
    </citation>
    <scope>NUCLEOTIDE SEQUENCE [LARGE SCALE GENOMIC DNA]</scope>
    <source>
        <strain evidence="2 3">SE3.6</strain>
    </source>
</reference>
<gene>
    <name evidence="1" type="ORF">mvi_47490</name>
    <name evidence="2" type="ORF">QR79_18010</name>
</gene>
<reference evidence="1" key="2">
    <citation type="submission" date="2020-11" db="EMBL/GenBank/DDBJ databases">
        <title>Complete genome sequence of a novel pathogenic Methylobacterium strain isolated from rice in Vietnam.</title>
        <authorList>
            <person name="Lai K."/>
            <person name="Okazaki S."/>
            <person name="Higashi K."/>
            <person name="Mori H."/>
            <person name="Toyoda A."/>
            <person name="Kurokawa K."/>
        </authorList>
    </citation>
    <scope>NUCLEOTIDE SEQUENCE</scope>
    <source>
        <strain evidence="1">VL1</strain>
    </source>
</reference>
<dbReference type="EMBL" id="JTHG01000168">
    <property type="protein sequence ID" value="KMO20529.1"/>
    <property type="molecule type" value="Genomic_DNA"/>
</dbReference>
<dbReference type="OrthoDB" id="8005409at2"/>
<sequence>MLTYNNVTPAAWACGVQFAADHGVQITSNQGSATVSGFTLAWNYTPSAQTVALQCTDSPWWAPCSTINSFIDNTVHKCLDQNNVVMAATV</sequence>